<dbReference type="AlphaFoldDB" id="A0A316AI35"/>
<name>A0A316AI35_9BACT</name>
<gene>
    <name evidence="2" type="ORF">CLV98_10760</name>
</gene>
<dbReference type="RefSeq" id="WP_109675018.1">
    <property type="nucleotide sequence ID" value="NZ_QGDT01000007.1"/>
</dbReference>
<comment type="caution">
    <text evidence="2">The sequence shown here is derived from an EMBL/GenBank/DDBJ whole genome shotgun (WGS) entry which is preliminary data.</text>
</comment>
<proteinExistence type="predicted"/>
<evidence type="ECO:0000256" key="1">
    <source>
        <dbReference type="SAM" id="Phobius"/>
    </source>
</evidence>
<dbReference type="EMBL" id="QGDT01000007">
    <property type="protein sequence ID" value="PWJ57353.1"/>
    <property type="molecule type" value="Genomic_DNA"/>
</dbReference>
<reference evidence="2 3" key="1">
    <citation type="submission" date="2018-03" db="EMBL/GenBank/DDBJ databases">
        <title>Genomic Encyclopedia of Archaeal and Bacterial Type Strains, Phase II (KMG-II): from individual species to whole genera.</title>
        <authorList>
            <person name="Goeker M."/>
        </authorList>
    </citation>
    <scope>NUCLEOTIDE SEQUENCE [LARGE SCALE GENOMIC DNA]</scope>
    <source>
        <strain evidence="2 3">DSM 100346</strain>
    </source>
</reference>
<dbReference type="OrthoDB" id="7794186at2"/>
<protein>
    <submittedName>
        <fullName evidence="2">Uncharacterized protein</fullName>
    </submittedName>
</protein>
<evidence type="ECO:0000313" key="2">
    <source>
        <dbReference type="EMBL" id="PWJ57353.1"/>
    </source>
</evidence>
<feature type="transmembrane region" description="Helical" evidence="1">
    <location>
        <begin position="12"/>
        <end position="31"/>
    </location>
</feature>
<keyword evidence="1" id="KW-0812">Transmembrane</keyword>
<keyword evidence="3" id="KW-1185">Reference proteome</keyword>
<keyword evidence="1" id="KW-1133">Transmembrane helix</keyword>
<sequence>MKKKTSIPQRPPLIHWTNTLFIMIGLGWFSISMATAANETFPAGAFIVNMGVVPQTEGNGLKPYGMVYDLLKNYGVNVRWVINESKDKDGTDFIHEGVTYRGGTFIIPANLRTTAVNSAINSWKSQGVVGNTTNTPLTIDVDYVLKVAPKWVLDHKNGSIAAGFFESAGIPATAHGGSSDKNWKEPSELNSCDDIFVMPHADPTWTTHSNLYDWNKDHKGAIWAGCHAVSVLENLKNPANTIQMNFLTSGAPNGATSGLIPYGDHDDPELPFTHVLPGDPASQYMGITDEAHTNGSERVFLPKVGGSWLPSTKMITYASIVKKTTYAPGTAAINVYGRAFGDNTRGQVMYQAGHDIGGNKAENVGAQRIFFNWSFLAIIDKAPQLALSLPPGSSEFVGASAQIQLGAVSVTPGVTYKWTNSCGGTFSNANIANPIFTAPNAITNTPCLITCTVTDACGRETVESKSITVVGPITLSGSVFNDANGLSDLTVNGTKIGQLSSSPSIPLFVNISDAAGTTVASVAVDPAGNYQWTTANYNNEEYTFSLNTIQATVGQPKLPTPSSLTGKDGAVWANIGENMGTGTGSDGTPNGEVKATIANAGIANINFGIEMAPIAGKGNFTATNAKGSAFIDVPLATFTNLAHSSDDTPGNVAKIIITSIPANATAIKINGVTYDSGNPMPINGVEISTDANGLPVSGTTISINPDSDGATTVVIPFMAVDNAGVKSVNKATEGQATVALSDPLQTISGSVFNDTNGLSDLTVNGTKIGNLGTTGTPIALFVNITDATDIIVATIPVDLNTGVYAWT</sequence>
<keyword evidence="1" id="KW-0472">Membrane</keyword>
<organism evidence="2 3">
    <name type="scientific">Dyadobacter jejuensis</name>
    <dbReference type="NCBI Taxonomy" id="1082580"/>
    <lineage>
        <taxon>Bacteria</taxon>
        <taxon>Pseudomonadati</taxon>
        <taxon>Bacteroidota</taxon>
        <taxon>Cytophagia</taxon>
        <taxon>Cytophagales</taxon>
        <taxon>Spirosomataceae</taxon>
        <taxon>Dyadobacter</taxon>
    </lineage>
</organism>
<dbReference type="Proteomes" id="UP000245880">
    <property type="component" value="Unassembled WGS sequence"/>
</dbReference>
<evidence type="ECO:0000313" key="3">
    <source>
        <dbReference type="Proteomes" id="UP000245880"/>
    </source>
</evidence>
<accession>A0A316AI35</accession>